<dbReference type="EMBL" id="BFEA01000316">
    <property type="protein sequence ID" value="GBG79313.1"/>
    <property type="molecule type" value="Genomic_DNA"/>
</dbReference>
<feature type="region of interest" description="Disordered" evidence="1">
    <location>
        <begin position="35"/>
        <end position="208"/>
    </location>
</feature>
<dbReference type="Proteomes" id="UP000265515">
    <property type="component" value="Unassembled WGS sequence"/>
</dbReference>
<dbReference type="AlphaFoldDB" id="A0A388LAV3"/>
<organism evidence="2 3">
    <name type="scientific">Chara braunii</name>
    <name type="common">Braun's stonewort</name>
    <dbReference type="NCBI Taxonomy" id="69332"/>
    <lineage>
        <taxon>Eukaryota</taxon>
        <taxon>Viridiplantae</taxon>
        <taxon>Streptophyta</taxon>
        <taxon>Charophyceae</taxon>
        <taxon>Charales</taxon>
        <taxon>Characeae</taxon>
        <taxon>Chara</taxon>
    </lineage>
</organism>
<evidence type="ECO:0000256" key="1">
    <source>
        <dbReference type="SAM" id="MobiDB-lite"/>
    </source>
</evidence>
<proteinExistence type="predicted"/>
<feature type="compositionally biased region" description="Basic and acidic residues" evidence="1">
    <location>
        <begin position="155"/>
        <end position="166"/>
    </location>
</feature>
<protein>
    <submittedName>
        <fullName evidence="2">Uncharacterized protein</fullName>
    </submittedName>
</protein>
<comment type="caution">
    <text evidence="2">The sequence shown here is derived from an EMBL/GenBank/DDBJ whole genome shotgun (WGS) entry which is preliminary data.</text>
</comment>
<dbReference type="Gramene" id="GBG79313">
    <property type="protein sequence ID" value="GBG79313"/>
    <property type="gene ID" value="CBR_g29462"/>
</dbReference>
<reference evidence="2 3" key="1">
    <citation type="journal article" date="2018" name="Cell">
        <title>The Chara Genome: Secondary Complexity and Implications for Plant Terrestrialization.</title>
        <authorList>
            <person name="Nishiyama T."/>
            <person name="Sakayama H."/>
            <person name="Vries J.D."/>
            <person name="Buschmann H."/>
            <person name="Saint-Marcoux D."/>
            <person name="Ullrich K.K."/>
            <person name="Haas F.B."/>
            <person name="Vanderstraeten L."/>
            <person name="Becker D."/>
            <person name="Lang D."/>
            <person name="Vosolsobe S."/>
            <person name="Rombauts S."/>
            <person name="Wilhelmsson P.K.I."/>
            <person name="Janitza P."/>
            <person name="Kern R."/>
            <person name="Heyl A."/>
            <person name="Rumpler F."/>
            <person name="Villalobos L.I.A.C."/>
            <person name="Clay J.M."/>
            <person name="Skokan R."/>
            <person name="Toyoda A."/>
            <person name="Suzuki Y."/>
            <person name="Kagoshima H."/>
            <person name="Schijlen E."/>
            <person name="Tajeshwar N."/>
            <person name="Catarino B."/>
            <person name="Hetherington A.J."/>
            <person name="Saltykova A."/>
            <person name="Bonnot C."/>
            <person name="Breuninger H."/>
            <person name="Symeonidi A."/>
            <person name="Radhakrishnan G.V."/>
            <person name="Van Nieuwerburgh F."/>
            <person name="Deforce D."/>
            <person name="Chang C."/>
            <person name="Karol K.G."/>
            <person name="Hedrich R."/>
            <person name="Ulvskov P."/>
            <person name="Glockner G."/>
            <person name="Delwiche C.F."/>
            <person name="Petrasek J."/>
            <person name="Van de Peer Y."/>
            <person name="Friml J."/>
            <person name="Beilby M."/>
            <person name="Dolan L."/>
            <person name="Kohara Y."/>
            <person name="Sugano S."/>
            <person name="Fujiyama A."/>
            <person name="Delaux P.-M."/>
            <person name="Quint M."/>
            <person name="TheiBen G."/>
            <person name="Hagemann M."/>
            <person name="Harholt J."/>
            <person name="Dunand C."/>
            <person name="Zachgo S."/>
            <person name="Langdale J."/>
            <person name="Maumus F."/>
            <person name="Straeten D.V.D."/>
            <person name="Gould S.B."/>
            <person name="Rensing S.A."/>
        </authorList>
    </citation>
    <scope>NUCLEOTIDE SEQUENCE [LARGE SCALE GENOMIC DNA]</scope>
    <source>
        <strain evidence="2 3">S276</strain>
    </source>
</reference>
<gene>
    <name evidence="2" type="ORF">CBR_g29462</name>
</gene>
<evidence type="ECO:0000313" key="2">
    <source>
        <dbReference type="EMBL" id="GBG79313.1"/>
    </source>
</evidence>
<feature type="compositionally biased region" description="Basic and acidic residues" evidence="1">
    <location>
        <begin position="133"/>
        <end position="143"/>
    </location>
</feature>
<evidence type="ECO:0000313" key="3">
    <source>
        <dbReference type="Proteomes" id="UP000265515"/>
    </source>
</evidence>
<feature type="compositionally biased region" description="Polar residues" evidence="1">
    <location>
        <begin position="71"/>
        <end position="85"/>
    </location>
</feature>
<name>A0A388LAV3_CHABU</name>
<feature type="compositionally biased region" description="Polar residues" evidence="1">
    <location>
        <begin position="36"/>
        <end position="61"/>
    </location>
</feature>
<accession>A0A388LAV3</accession>
<sequence length="208" mass="22942">MEDKHRKDTLQELIKTSSSAEKAYFENLHARDKILQATNTQNPAQITKESQKPQGDSSSNGPHKRLKRKANQSPPNSPAHSTTQGKGIKLKGLDTAMEEMEADSDKKQEDQEEEGGGNTDSKGKKQRGTQEGYNKEGEEMMKEGDEEDTAGGRSEQGEGKENKEEDGTMADDNMAQDSAEENARMGRVQDAAKGISEEDQEDTHSWLA</sequence>
<keyword evidence="3" id="KW-1185">Reference proteome</keyword>